<protein>
    <submittedName>
        <fullName evidence="4">Hpt domain-containing protein</fullName>
    </submittedName>
</protein>
<keyword evidence="5" id="KW-1185">Reference proteome</keyword>
<name>A0ABZ0PDU1_9PROT</name>
<evidence type="ECO:0000313" key="4">
    <source>
        <dbReference type="EMBL" id="WPB83592.1"/>
    </source>
</evidence>
<accession>A0ABZ0PDU1</accession>
<organism evidence="4 5">
    <name type="scientific">Sediminicoccus rosea</name>
    <dbReference type="NCBI Taxonomy" id="1225128"/>
    <lineage>
        <taxon>Bacteria</taxon>
        <taxon>Pseudomonadati</taxon>
        <taxon>Pseudomonadota</taxon>
        <taxon>Alphaproteobacteria</taxon>
        <taxon>Acetobacterales</taxon>
        <taxon>Roseomonadaceae</taxon>
        <taxon>Sediminicoccus</taxon>
    </lineage>
</organism>
<keyword evidence="1" id="KW-0902">Two-component regulatory system</keyword>
<evidence type="ECO:0000256" key="2">
    <source>
        <dbReference type="PROSITE-ProRule" id="PRU00110"/>
    </source>
</evidence>
<dbReference type="SUPFAM" id="SSF47226">
    <property type="entry name" value="Histidine-containing phosphotransfer domain, HPT domain"/>
    <property type="match status" value="1"/>
</dbReference>
<dbReference type="PROSITE" id="PS50894">
    <property type="entry name" value="HPT"/>
    <property type="match status" value="1"/>
</dbReference>
<dbReference type="Proteomes" id="UP001305521">
    <property type="component" value="Chromosome"/>
</dbReference>
<evidence type="ECO:0000256" key="1">
    <source>
        <dbReference type="ARBA" id="ARBA00023012"/>
    </source>
</evidence>
<keyword evidence="2" id="KW-0597">Phosphoprotein</keyword>
<dbReference type="InterPro" id="IPR036641">
    <property type="entry name" value="HPT_dom_sf"/>
</dbReference>
<gene>
    <name evidence="4" type="ORF">R9Z33_15940</name>
</gene>
<feature type="modified residue" description="Phosphohistidine" evidence="2">
    <location>
        <position position="58"/>
    </location>
</feature>
<proteinExistence type="predicted"/>
<reference evidence="4 5" key="1">
    <citation type="submission" date="2023-11" db="EMBL/GenBank/DDBJ databases">
        <title>Arctic aerobic anoxygenic photoheterotroph Sediminicoccus rosea KRV36 adapts its photosynthesis to long days of polar summer.</title>
        <authorList>
            <person name="Tomasch J."/>
            <person name="Kopejtka K."/>
            <person name="Bily T."/>
            <person name="Gardiner A.T."/>
            <person name="Gardian Z."/>
            <person name="Shivaramu S."/>
            <person name="Koblizek M."/>
            <person name="Engelhardt F."/>
            <person name="Kaftan D."/>
        </authorList>
    </citation>
    <scope>NUCLEOTIDE SEQUENCE [LARGE SCALE GENOMIC DNA]</scope>
    <source>
        <strain evidence="4 5">R-30</strain>
    </source>
</reference>
<dbReference type="EMBL" id="CP137852">
    <property type="protein sequence ID" value="WPB83592.1"/>
    <property type="molecule type" value="Genomic_DNA"/>
</dbReference>
<evidence type="ECO:0000259" key="3">
    <source>
        <dbReference type="PROSITE" id="PS50894"/>
    </source>
</evidence>
<sequence>MSAPLLDAEHWAQLASDLPAEDLRHVCQLLVRDAQAMLAAMRDAESAGDTAAWQRAAHRLAGGAGGVAARPLEQAARAAMEQPPGAAALAEITGLVDATIMALEERLG</sequence>
<dbReference type="Pfam" id="PF01627">
    <property type="entry name" value="Hpt"/>
    <property type="match status" value="1"/>
</dbReference>
<dbReference type="InterPro" id="IPR008207">
    <property type="entry name" value="Sig_transdc_His_kin_Hpt_dom"/>
</dbReference>
<dbReference type="Gene3D" id="1.20.120.160">
    <property type="entry name" value="HPT domain"/>
    <property type="match status" value="1"/>
</dbReference>
<feature type="domain" description="HPt" evidence="3">
    <location>
        <begin position="19"/>
        <end position="108"/>
    </location>
</feature>
<evidence type="ECO:0000313" key="5">
    <source>
        <dbReference type="Proteomes" id="UP001305521"/>
    </source>
</evidence>
<dbReference type="RefSeq" id="WP_318647566.1">
    <property type="nucleotide sequence ID" value="NZ_CP137852.1"/>
</dbReference>